<dbReference type="PROSITE" id="PS51257">
    <property type="entry name" value="PROKAR_LIPOPROTEIN"/>
    <property type="match status" value="1"/>
</dbReference>
<evidence type="ECO:0000313" key="3">
    <source>
        <dbReference type="Proteomes" id="UP000019763"/>
    </source>
</evidence>
<comment type="caution">
    <text evidence="2">The sequence shown here is derived from an EMBL/GenBank/DDBJ whole genome shotgun (WGS) entry which is preliminary data.</text>
</comment>
<feature type="compositionally biased region" description="Polar residues" evidence="1">
    <location>
        <begin position="132"/>
        <end position="151"/>
    </location>
</feature>
<dbReference type="EMBL" id="AFNH02000210">
    <property type="protein sequence ID" value="EZG79226.1"/>
    <property type="molecule type" value="Genomic_DNA"/>
</dbReference>
<protein>
    <submittedName>
        <fullName evidence="2">Uncharacterized protein</fullName>
    </submittedName>
</protein>
<dbReference type="AlphaFoldDB" id="A0A023BBF8"/>
<evidence type="ECO:0000256" key="1">
    <source>
        <dbReference type="SAM" id="MobiDB-lite"/>
    </source>
</evidence>
<feature type="region of interest" description="Disordered" evidence="1">
    <location>
        <begin position="124"/>
        <end position="165"/>
    </location>
</feature>
<proteinExistence type="predicted"/>
<sequence length="165" mass="17229">MKASQAVVKAQGSETLLLALAAVTTTPQAVLGACSLEAASELYAQKRQVSFPNAPAQTLEDATRTFVAVVETESVAKLYQAHGQLVQTDRKGILSKTHEAIKACLDPGVADILAQREAAQQAALQQEAAAGSTPSADLSATAEPNDTTVDTEQAVEDQTADQHGW</sequence>
<accession>A0A023BBF8</accession>
<reference evidence="2" key="1">
    <citation type="submission" date="2013-12" db="EMBL/GenBank/DDBJ databases">
        <authorList>
            <person name="Omoto C.K."/>
            <person name="Sibley D."/>
            <person name="Venepally P."/>
            <person name="Hadjithomas M."/>
            <person name="Karamycheva S."/>
            <person name="Brunk B."/>
            <person name="Roos D."/>
            <person name="Caler E."/>
            <person name="Lorenzi H."/>
        </authorList>
    </citation>
    <scope>NUCLEOTIDE SEQUENCE</scope>
</reference>
<dbReference type="VEuPathDB" id="CryptoDB:GNI_028190"/>
<dbReference type="GeneID" id="22911226"/>
<dbReference type="Proteomes" id="UP000019763">
    <property type="component" value="Unassembled WGS sequence"/>
</dbReference>
<keyword evidence="3" id="KW-1185">Reference proteome</keyword>
<evidence type="ECO:0000313" key="2">
    <source>
        <dbReference type="EMBL" id="EZG79226.1"/>
    </source>
</evidence>
<gene>
    <name evidence="2" type="ORF">GNI_028190</name>
</gene>
<name>A0A023BBF8_GRENI</name>
<dbReference type="RefSeq" id="XP_011129106.1">
    <property type="nucleotide sequence ID" value="XM_011130804.1"/>
</dbReference>
<organism evidence="2 3">
    <name type="scientific">Gregarina niphandrodes</name>
    <name type="common">Septate eugregarine</name>
    <dbReference type="NCBI Taxonomy" id="110365"/>
    <lineage>
        <taxon>Eukaryota</taxon>
        <taxon>Sar</taxon>
        <taxon>Alveolata</taxon>
        <taxon>Apicomplexa</taxon>
        <taxon>Conoidasida</taxon>
        <taxon>Gregarinasina</taxon>
        <taxon>Eugregarinorida</taxon>
        <taxon>Gregarinidae</taxon>
        <taxon>Gregarina</taxon>
    </lineage>
</organism>